<keyword evidence="4" id="KW-0479">Metal-binding</keyword>
<dbReference type="Pfam" id="PF00175">
    <property type="entry name" value="NAD_binding_1"/>
    <property type="match status" value="1"/>
</dbReference>
<evidence type="ECO:0000256" key="5">
    <source>
        <dbReference type="ARBA" id="ARBA00023002"/>
    </source>
</evidence>
<dbReference type="GO" id="GO:0016491">
    <property type="term" value="F:oxidoreductase activity"/>
    <property type="evidence" value="ECO:0007669"/>
    <property type="project" value="UniProtKB-KW"/>
</dbReference>
<gene>
    <name evidence="10" type="ORF">D5S19_07710</name>
</gene>
<feature type="domain" description="FAD-binding FR-type" evidence="9">
    <location>
        <begin position="4"/>
        <end position="106"/>
    </location>
</feature>
<dbReference type="SUPFAM" id="SSF63380">
    <property type="entry name" value="Riboflavin synthase domain-like"/>
    <property type="match status" value="1"/>
</dbReference>
<dbReference type="InterPro" id="IPR017938">
    <property type="entry name" value="Riboflavin_synthase-like_b-brl"/>
</dbReference>
<dbReference type="AlphaFoldDB" id="A0A419I896"/>
<evidence type="ECO:0000256" key="6">
    <source>
        <dbReference type="ARBA" id="ARBA00023004"/>
    </source>
</evidence>
<keyword evidence="11" id="KW-1185">Reference proteome</keyword>
<dbReference type="OrthoDB" id="3807506at2"/>
<dbReference type="GO" id="GO:0051537">
    <property type="term" value="F:2 iron, 2 sulfur cluster binding"/>
    <property type="evidence" value="ECO:0007669"/>
    <property type="project" value="UniProtKB-KW"/>
</dbReference>
<keyword evidence="2" id="KW-0285">Flavoprotein</keyword>
<dbReference type="SUPFAM" id="SSF52343">
    <property type="entry name" value="Ferredoxin reductase-like, C-terminal NADP-linked domain"/>
    <property type="match status" value="1"/>
</dbReference>
<dbReference type="PROSITE" id="PS51085">
    <property type="entry name" value="2FE2S_FER_2"/>
    <property type="match status" value="1"/>
</dbReference>
<name>A0A419I896_9PSEU</name>
<dbReference type="EMBL" id="QZFV01000065">
    <property type="protein sequence ID" value="RJQ88292.1"/>
    <property type="molecule type" value="Genomic_DNA"/>
</dbReference>
<keyword evidence="5" id="KW-0560">Oxidoreductase</keyword>
<evidence type="ECO:0000256" key="2">
    <source>
        <dbReference type="ARBA" id="ARBA00022630"/>
    </source>
</evidence>
<evidence type="ECO:0000259" key="9">
    <source>
        <dbReference type="PROSITE" id="PS51384"/>
    </source>
</evidence>
<dbReference type="InterPro" id="IPR006058">
    <property type="entry name" value="2Fe2S_fd_BS"/>
</dbReference>
<keyword evidence="7" id="KW-0411">Iron-sulfur</keyword>
<dbReference type="InterPro" id="IPR039261">
    <property type="entry name" value="FNR_nucleotide-bd"/>
</dbReference>
<keyword evidence="6" id="KW-0408">Iron</keyword>
<evidence type="ECO:0000256" key="7">
    <source>
        <dbReference type="ARBA" id="ARBA00023014"/>
    </source>
</evidence>
<evidence type="ECO:0000313" key="10">
    <source>
        <dbReference type="EMBL" id="RJQ88292.1"/>
    </source>
</evidence>
<dbReference type="PANTHER" id="PTHR47354:SF1">
    <property type="entry name" value="CARNITINE MONOOXYGENASE REDUCTASE SUBUNIT"/>
    <property type="match status" value="1"/>
</dbReference>
<comment type="caution">
    <text evidence="10">The sequence shown here is derived from an EMBL/GenBank/DDBJ whole genome shotgun (WGS) entry which is preliminary data.</text>
</comment>
<dbReference type="PROSITE" id="PS51384">
    <property type="entry name" value="FAD_FR"/>
    <property type="match status" value="1"/>
</dbReference>
<dbReference type="Gene3D" id="3.10.20.30">
    <property type="match status" value="1"/>
</dbReference>
<dbReference type="InterPro" id="IPR017927">
    <property type="entry name" value="FAD-bd_FR_type"/>
</dbReference>
<dbReference type="Gene3D" id="3.40.50.80">
    <property type="entry name" value="Nucleotide-binding domain of ferredoxin-NADP reductase (FNR) module"/>
    <property type="match status" value="1"/>
</dbReference>
<evidence type="ECO:0000256" key="1">
    <source>
        <dbReference type="ARBA" id="ARBA00001974"/>
    </source>
</evidence>
<evidence type="ECO:0000256" key="4">
    <source>
        <dbReference type="ARBA" id="ARBA00022723"/>
    </source>
</evidence>
<keyword evidence="3" id="KW-0001">2Fe-2S</keyword>
<dbReference type="SUPFAM" id="SSF54292">
    <property type="entry name" value="2Fe-2S ferredoxin-like"/>
    <property type="match status" value="1"/>
</dbReference>
<dbReference type="CDD" id="cd06185">
    <property type="entry name" value="PDR_like"/>
    <property type="match status" value="1"/>
</dbReference>
<evidence type="ECO:0000259" key="8">
    <source>
        <dbReference type="PROSITE" id="PS51085"/>
    </source>
</evidence>
<dbReference type="PRINTS" id="PR00409">
    <property type="entry name" value="PHDIOXRDTASE"/>
</dbReference>
<dbReference type="PANTHER" id="PTHR47354">
    <property type="entry name" value="NADH OXIDOREDUCTASE HCR"/>
    <property type="match status" value="1"/>
</dbReference>
<evidence type="ECO:0000313" key="11">
    <source>
        <dbReference type="Proteomes" id="UP000285112"/>
    </source>
</evidence>
<dbReference type="CDD" id="cd00207">
    <property type="entry name" value="fer2"/>
    <property type="match status" value="1"/>
</dbReference>
<protein>
    <submittedName>
        <fullName evidence="10">Oxidoreductase</fullName>
    </submittedName>
</protein>
<sequence>MPRVEPIDLDVSALRRLTADVIELELVEPTGAALPDWMAGSHVDIELGNGMVRQYSLCGTPGDRDSYRIAVLRERDGRGGSQYLHDSVMKGDRVRLVGIRNTFRLAESAARYVFLAGGIGITPILSMIRALRHRDTDWILHYGGRSRELMPFVDELADVGDRVALYPQDETGLLPLPAIVEQAGIDGTALYACGPSAMLDRLRSLADTAGGVDLHLERFVGASPTTAATGFTVTLTRSGRSLHVPADASLLEVLEDHGIDILSSCRSGVCGTCEVDVLAGKPDHHDSILSDTEREEGRVMFPCVSRAATPRLDLDL</sequence>
<accession>A0A419I896</accession>
<dbReference type="Gene3D" id="2.40.30.10">
    <property type="entry name" value="Translation factors"/>
    <property type="match status" value="1"/>
</dbReference>
<evidence type="ECO:0000256" key="3">
    <source>
        <dbReference type="ARBA" id="ARBA00022714"/>
    </source>
</evidence>
<dbReference type="InterPro" id="IPR001041">
    <property type="entry name" value="2Fe-2S_ferredoxin-type"/>
</dbReference>
<comment type="cofactor">
    <cofactor evidence="1">
        <name>FAD</name>
        <dbReference type="ChEBI" id="CHEBI:57692"/>
    </cofactor>
</comment>
<dbReference type="InterPro" id="IPR012675">
    <property type="entry name" value="Beta-grasp_dom_sf"/>
</dbReference>
<dbReference type="Proteomes" id="UP000285112">
    <property type="component" value="Unassembled WGS sequence"/>
</dbReference>
<dbReference type="Pfam" id="PF00111">
    <property type="entry name" value="Fer2"/>
    <property type="match status" value="1"/>
</dbReference>
<reference evidence="10 11" key="1">
    <citation type="submission" date="2018-09" db="EMBL/GenBank/DDBJ databases">
        <title>YIM PH 21725 draft genome.</title>
        <authorList>
            <person name="Miao C."/>
        </authorList>
    </citation>
    <scope>NUCLEOTIDE SEQUENCE [LARGE SCALE GENOMIC DNA]</scope>
    <source>
        <strain evidence="11">YIM PH21725</strain>
    </source>
</reference>
<organism evidence="10 11">
    <name type="scientific">Amycolatopsis panacis</name>
    <dbReference type="NCBI Taxonomy" id="2340917"/>
    <lineage>
        <taxon>Bacteria</taxon>
        <taxon>Bacillati</taxon>
        <taxon>Actinomycetota</taxon>
        <taxon>Actinomycetes</taxon>
        <taxon>Pseudonocardiales</taxon>
        <taxon>Pseudonocardiaceae</taxon>
        <taxon>Amycolatopsis</taxon>
    </lineage>
</organism>
<proteinExistence type="predicted"/>
<dbReference type="GO" id="GO:0046872">
    <property type="term" value="F:metal ion binding"/>
    <property type="evidence" value="ECO:0007669"/>
    <property type="project" value="UniProtKB-KW"/>
</dbReference>
<dbReference type="PROSITE" id="PS00197">
    <property type="entry name" value="2FE2S_FER_1"/>
    <property type="match status" value="1"/>
</dbReference>
<dbReference type="InterPro" id="IPR036010">
    <property type="entry name" value="2Fe-2S_ferredoxin-like_sf"/>
</dbReference>
<feature type="domain" description="2Fe-2S ferredoxin-type" evidence="8">
    <location>
        <begin position="231"/>
        <end position="316"/>
    </location>
</feature>
<dbReference type="InterPro" id="IPR050415">
    <property type="entry name" value="MRET"/>
</dbReference>
<dbReference type="InterPro" id="IPR001433">
    <property type="entry name" value="OxRdtase_FAD/NAD-bd"/>
</dbReference>